<dbReference type="GO" id="GO:0016747">
    <property type="term" value="F:acyltransferase activity, transferring groups other than amino-acyl groups"/>
    <property type="evidence" value="ECO:0007669"/>
    <property type="project" value="InterPro"/>
</dbReference>
<keyword evidence="1" id="KW-1133">Transmembrane helix</keyword>
<dbReference type="GO" id="GO:0009103">
    <property type="term" value="P:lipopolysaccharide biosynthetic process"/>
    <property type="evidence" value="ECO:0007669"/>
    <property type="project" value="TreeGrafter"/>
</dbReference>
<feature type="transmembrane region" description="Helical" evidence="1">
    <location>
        <begin position="69"/>
        <end position="88"/>
    </location>
</feature>
<keyword evidence="1" id="KW-0812">Transmembrane</keyword>
<gene>
    <name evidence="3" type="ORF">AVDCRST_MAG02-1355</name>
</gene>
<dbReference type="PANTHER" id="PTHR23028">
    <property type="entry name" value="ACETYLTRANSFERASE"/>
    <property type="match status" value="1"/>
</dbReference>
<accession>A0A6J4R381</accession>
<keyword evidence="1" id="KW-0472">Membrane</keyword>
<dbReference type="InterPro" id="IPR002656">
    <property type="entry name" value="Acyl_transf_3_dom"/>
</dbReference>
<reference evidence="3" key="1">
    <citation type="submission" date="2020-02" db="EMBL/GenBank/DDBJ databases">
        <authorList>
            <person name="Meier V. D."/>
        </authorList>
    </citation>
    <scope>NUCLEOTIDE SEQUENCE</scope>
    <source>
        <strain evidence="3">AVDCRST_MAG02</strain>
    </source>
</reference>
<dbReference type="InterPro" id="IPR050879">
    <property type="entry name" value="Acyltransferase_3"/>
</dbReference>
<evidence type="ECO:0000259" key="2">
    <source>
        <dbReference type="Pfam" id="PF01757"/>
    </source>
</evidence>
<protein>
    <submittedName>
        <fullName evidence="3">O-antigen acetylase (ACLAME 476)</fullName>
    </submittedName>
</protein>
<name>A0A6J4R381_9ACTN</name>
<organism evidence="3">
    <name type="scientific">uncultured Rubrobacteraceae bacterium</name>
    <dbReference type="NCBI Taxonomy" id="349277"/>
    <lineage>
        <taxon>Bacteria</taxon>
        <taxon>Bacillati</taxon>
        <taxon>Actinomycetota</taxon>
        <taxon>Rubrobacteria</taxon>
        <taxon>Rubrobacterales</taxon>
        <taxon>Rubrobacteraceae</taxon>
        <taxon>environmental samples</taxon>
    </lineage>
</organism>
<dbReference type="GO" id="GO:0016020">
    <property type="term" value="C:membrane"/>
    <property type="evidence" value="ECO:0007669"/>
    <property type="project" value="TreeGrafter"/>
</dbReference>
<feature type="domain" description="Acyltransferase 3" evidence="2">
    <location>
        <begin position="41"/>
        <end position="110"/>
    </location>
</feature>
<proteinExistence type="predicted"/>
<sequence>MLRSRPPGGTTPGVGPEIRHAVKIVGPSDEKARGIRLPLMPGLDGLRALAVVAVLPYHAGLAWLPGGFLGVEVFFVVSGYLITALLVTEWRQRGRIDLKTSWLRRAHRLLCRRSTEDRYQGRCPRNEAPGMRRRKTR</sequence>
<dbReference type="AlphaFoldDB" id="A0A6J4R381"/>
<evidence type="ECO:0000313" key="3">
    <source>
        <dbReference type="EMBL" id="CAA9454368.1"/>
    </source>
</evidence>
<dbReference type="EMBL" id="CADCVH010000044">
    <property type="protein sequence ID" value="CAA9454368.1"/>
    <property type="molecule type" value="Genomic_DNA"/>
</dbReference>
<dbReference type="Pfam" id="PF01757">
    <property type="entry name" value="Acyl_transf_3"/>
    <property type="match status" value="1"/>
</dbReference>
<evidence type="ECO:0000256" key="1">
    <source>
        <dbReference type="SAM" id="Phobius"/>
    </source>
</evidence>
<dbReference type="PANTHER" id="PTHR23028:SF53">
    <property type="entry name" value="ACYL_TRANSF_3 DOMAIN-CONTAINING PROTEIN"/>
    <property type="match status" value="1"/>
</dbReference>